<reference evidence="2" key="1">
    <citation type="submission" date="2022-09" db="EMBL/GenBank/DDBJ databases">
        <title>Actin cytoskeleton and complex cell architecture in an #Asgard archaeon.</title>
        <authorList>
            <person name="Ponce Toledo R.I."/>
            <person name="Schleper C."/>
            <person name="Rodrigues Oliveira T."/>
            <person name="Wollweber F."/>
            <person name="Xu J."/>
            <person name="Rittmann S."/>
            <person name="Klingl A."/>
            <person name="Pilhofer M."/>
        </authorList>
    </citation>
    <scope>NUCLEOTIDE SEQUENCE</scope>
    <source>
        <strain evidence="2">B-35</strain>
    </source>
</reference>
<sequence length="270" mass="30830">MSNNNNINSKETLLFVFSGTGNSLYVAQKVQSHLTHSRIISLSKALSEQKLEWSAPQIGFIFPVYFRDIPHVVEKFLKNISIKDNPYLFAIATNGGEGGHPFKLMNKILHKQEKKLNAGFLLAMPQNSIVGVDKLHKHEEIIQILDSSEMVISDIIECILQNQENQKDFVKPTLSNRMMAWGGKFSMFRVLNDRKFRVDEEKCIGCGICQRVCPMENIELIDKKPKWNHNCECCTACIHWCPRQAVVNVGTEGKPRYHHPEISVKQISSY</sequence>
<dbReference type="EMBL" id="CP104013">
    <property type="protein sequence ID" value="UYP44516.1"/>
    <property type="molecule type" value="Genomic_DNA"/>
</dbReference>
<feature type="domain" description="4Fe-4S ferredoxin-type" evidence="1">
    <location>
        <begin position="194"/>
        <end position="223"/>
    </location>
</feature>
<dbReference type="PANTHER" id="PTHR43122:SF1">
    <property type="entry name" value="IRON-SULFUR-BINDING PROTEIN"/>
    <property type="match status" value="1"/>
</dbReference>
<dbReference type="InterPro" id="IPR017896">
    <property type="entry name" value="4Fe4S_Fe-S-bd"/>
</dbReference>
<dbReference type="Proteomes" id="UP001208689">
    <property type="component" value="Chromosome"/>
</dbReference>
<dbReference type="PROSITE" id="PS51379">
    <property type="entry name" value="4FE4S_FER_2"/>
    <property type="match status" value="1"/>
</dbReference>
<protein>
    <recommendedName>
        <fullName evidence="1">4Fe-4S ferredoxin-type domain-containing protein</fullName>
    </recommendedName>
</protein>
<dbReference type="InterPro" id="IPR017900">
    <property type="entry name" value="4Fe4S_Fe_S_CS"/>
</dbReference>
<name>A0ABY6HLX4_9ARCH</name>
<evidence type="ECO:0000313" key="2">
    <source>
        <dbReference type="EMBL" id="UYP44516.1"/>
    </source>
</evidence>
<proteinExistence type="predicted"/>
<gene>
    <name evidence="2" type="ORF">NEF87_000801</name>
</gene>
<dbReference type="SUPFAM" id="SSF52218">
    <property type="entry name" value="Flavoproteins"/>
    <property type="match status" value="1"/>
</dbReference>
<dbReference type="PANTHER" id="PTHR43122">
    <property type="entry name" value="FERREDOXIN SUBUNIT OF PYRUVATE:FLAVODOXIN OXIDOREDUCTASE-RELATED"/>
    <property type="match status" value="1"/>
</dbReference>
<dbReference type="Pfam" id="PF00037">
    <property type="entry name" value="Fer4"/>
    <property type="match status" value="1"/>
</dbReference>
<organism evidence="2 3">
    <name type="scientific">Candidatus Lokiarchaeum ossiferum</name>
    <dbReference type="NCBI Taxonomy" id="2951803"/>
    <lineage>
        <taxon>Archaea</taxon>
        <taxon>Promethearchaeati</taxon>
        <taxon>Promethearchaeota</taxon>
        <taxon>Promethearchaeia</taxon>
        <taxon>Promethearchaeales</taxon>
        <taxon>Promethearchaeaceae</taxon>
        <taxon>Candidatus Lokiarchaeum</taxon>
    </lineage>
</organism>
<accession>A0ABY6HLX4</accession>
<evidence type="ECO:0000313" key="3">
    <source>
        <dbReference type="Proteomes" id="UP001208689"/>
    </source>
</evidence>
<keyword evidence="3" id="KW-1185">Reference proteome</keyword>
<dbReference type="PROSITE" id="PS00198">
    <property type="entry name" value="4FE4S_FER_1"/>
    <property type="match status" value="1"/>
</dbReference>
<evidence type="ECO:0000259" key="1">
    <source>
        <dbReference type="PROSITE" id="PS51379"/>
    </source>
</evidence>
<dbReference type="InterPro" id="IPR047964">
    <property type="entry name" value="EFR1-like"/>
</dbReference>
<dbReference type="NCBIfam" id="NF038196">
    <property type="entry name" value="ferrodoxin_EFR1"/>
    <property type="match status" value="1"/>
</dbReference>
<dbReference type="Gene3D" id="3.30.70.20">
    <property type="match status" value="1"/>
</dbReference>
<dbReference type="SUPFAM" id="SSF54862">
    <property type="entry name" value="4Fe-4S ferredoxins"/>
    <property type="match status" value="1"/>
</dbReference>
<dbReference type="InterPro" id="IPR029039">
    <property type="entry name" value="Flavoprotein-like_sf"/>
</dbReference>